<dbReference type="KEGG" id="hmi:soil367_09900"/>
<evidence type="ECO:0000256" key="1">
    <source>
        <dbReference type="ARBA" id="ARBA00022801"/>
    </source>
</evidence>
<sequence>MNSNTREELHMNTEVVAPEAVEPKPDNLNPKTDSAERIPSPLPGAGKTVALVLGSGGARGYAHMGVIEVLEEQGYEIIAIAGCSMGALIGGAYAAGKLQLYKDWVTGLGQFDLFRLLDFSLSSPGAIRGDKIFAVISEMLGDINIEDLPIAYTAVATDLLAHKEVWFQEGSLTRAIRASVAIPSFFTPVMIGGRVLVDGALLNPLPIIPTIAAHADLIVAVNLAGEGDFHVELPRVDRKGEPCPPGEAVPEAKLTDGAVEAEWLERWKRRAASWFGTESESSGSEEDALAQAEESASPVDPSETREEAKPVSLQQFGLGKFDIMNLTIETMQSALTQYKIAGYPPDLLVNVPKHVCKSFDYHKAPELIQLGRQLAEESLQNYRRREGRGAGNPLWRNNRRR</sequence>
<keyword evidence="3 4" id="KW-0443">Lipid metabolism</keyword>
<feature type="active site" description="Nucleophile" evidence="4">
    <location>
        <position position="84"/>
    </location>
</feature>
<comment type="caution">
    <text evidence="4">Lacks conserved residue(s) required for the propagation of feature annotation.</text>
</comment>
<evidence type="ECO:0000256" key="5">
    <source>
        <dbReference type="SAM" id="MobiDB-lite"/>
    </source>
</evidence>
<dbReference type="InterPro" id="IPR050301">
    <property type="entry name" value="NTE"/>
</dbReference>
<evidence type="ECO:0000256" key="3">
    <source>
        <dbReference type="ARBA" id="ARBA00023098"/>
    </source>
</evidence>
<dbReference type="Proteomes" id="UP000298049">
    <property type="component" value="Chromosome"/>
</dbReference>
<feature type="active site" description="Proton acceptor" evidence="4">
    <location>
        <position position="198"/>
    </location>
</feature>
<proteinExistence type="predicted"/>
<evidence type="ECO:0000256" key="4">
    <source>
        <dbReference type="PROSITE-ProRule" id="PRU01161"/>
    </source>
</evidence>
<keyword evidence="1 4" id="KW-0378">Hydrolase</keyword>
<dbReference type="PROSITE" id="PS51635">
    <property type="entry name" value="PNPLA"/>
    <property type="match status" value="1"/>
</dbReference>
<dbReference type="Gene3D" id="3.40.1090.10">
    <property type="entry name" value="Cytosolic phospholipase A2 catalytic domain"/>
    <property type="match status" value="2"/>
</dbReference>
<dbReference type="OrthoDB" id="5290098at2"/>
<feature type="short sequence motif" description="DGA/G" evidence="4">
    <location>
        <begin position="198"/>
        <end position="200"/>
    </location>
</feature>
<dbReference type="AlphaFoldDB" id="A0A4P7XK00"/>
<feature type="compositionally biased region" description="Basic and acidic residues" evidence="5">
    <location>
        <begin position="1"/>
        <end position="11"/>
    </location>
</feature>
<dbReference type="GO" id="GO:0016787">
    <property type="term" value="F:hydrolase activity"/>
    <property type="evidence" value="ECO:0007669"/>
    <property type="project" value="UniProtKB-UniRule"/>
</dbReference>
<evidence type="ECO:0000259" key="6">
    <source>
        <dbReference type="PROSITE" id="PS51635"/>
    </source>
</evidence>
<dbReference type="PANTHER" id="PTHR14226:SF76">
    <property type="entry name" value="NTE FAMILY PROTEIN RSSA"/>
    <property type="match status" value="1"/>
</dbReference>
<gene>
    <name evidence="7" type="ORF">soil367_09900</name>
</gene>
<dbReference type="SUPFAM" id="SSF52151">
    <property type="entry name" value="FabD/lysophospholipase-like"/>
    <property type="match status" value="1"/>
</dbReference>
<name>A0A4P7XK00_9ALTE</name>
<organism evidence="7 8">
    <name type="scientific">Hydrocarboniclastica marina</name>
    <dbReference type="NCBI Taxonomy" id="2259620"/>
    <lineage>
        <taxon>Bacteria</taxon>
        <taxon>Pseudomonadati</taxon>
        <taxon>Pseudomonadota</taxon>
        <taxon>Gammaproteobacteria</taxon>
        <taxon>Alteromonadales</taxon>
        <taxon>Alteromonadaceae</taxon>
        <taxon>Hydrocarboniclastica</taxon>
    </lineage>
</organism>
<feature type="region of interest" description="Disordered" evidence="5">
    <location>
        <begin position="275"/>
        <end position="310"/>
    </location>
</feature>
<feature type="region of interest" description="Disordered" evidence="5">
    <location>
        <begin position="1"/>
        <end position="40"/>
    </location>
</feature>
<reference evidence="7 8" key="1">
    <citation type="submission" date="2018-07" db="EMBL/GenBank/DDBJ databases">
        <title>Marsedoiliclastica nanhaica gen. nov. sp. nov., a novel marine hydrocarbonoclastic bacterium isolated from an in-situ enriched hydrocarbon-degrading consortium in deep-sea sediment.</title>
        <authorList>
            <person name="Dong C."/>
            <person name="Ma T."/>
            <person name="Liu R."/>
            <person name="Shao Z."/>
        </authorList>
    </citation>
    <scope>NUCLEOTIDE SEQUENCE [LARGE SCALE GENOMIC DNA]</scope>
    <source>
        <strain evidence="8">soil36-7</strain>
    </source>
</reference>
<keyword evidence="8" id="KW-1185">Reference proteome</keyword>
<dbReference type="Pfam" id="PF01734">
    <property type="entry name" value="Patatin"/>
    <property type="match status" value="1"/>
</dbReference>
<dbReference type="InterPro" id="IPR016035">
    <property type="entry name" value="Acyl_Trfase/lysoPLipase"/>
</dbReference>
<evidence type="ECO:0000313" key="7">
    <source>
        <dbReference type="EMBL" id="QCF26217.1"/>
    </source>
</evidence>
<keyword evidence="2 4" id="KW-0442">Lipid degradation</keyword>
<dbReference type="EMBL" id="CP031093">
    <property type="protein sequence ID" value="QCF26217.1"/>
    <property type="molecule type" value="Genomic_DNA"/>
</dbReference>
<accession>A0A4P7XK00</accession>
<feature type="domain" description="PNPLA" evidence="6">
    <location>
        <begin position="51"/>
        <end position="211"/>
    </location>
</feature>
<evidence type="ECO:0000256" key="2">
    <source>
        <dbReference type="ARBA" id="ARBA00022963"/>
    </source>
</evidence>
<evidence type="ECO:0000313" key="8">
    <source>
        <dbReference type="Proteomes" id="UP000298049"/>
    </source>
</evidence>
<feature type="short sequence motif" description="GXSXG" evidence="4">
    <location>
        <begin position="82"/>
        <end position="86"/>
    </location>
</feature>
<dbReference type="PANTHER" id="PTHR14226">
    <property type="entry name" value="NEUROPATHY TARGET ESTERASE/SWISS CHEESE D.MELANOGASTER"/>
    <property type="match status" value="1"/>
</dbReference>
<dbReference type="GO" id="GO:0016042">
    <property type="term" value="P:lipid catabolic process"/>
    <property type="evidence" value="ECO:0007669"/>
    <property type="project" value="UniProtKB-UniRule"/>
</dbReference>
<dbReference type="InterPro" id="IPR002641">
    <property type="entry name" value="PNPLA_dom"/>
</dbReference>
<protein>
    <submittedName>
        <fullName evidence="7">Alpha/beta hydrolase</fullName>
    </submittedName>
</protein>